<gene>
    <name evidence="1" type="ORF">EZS28_052749</name>
</gene>
<evidence type="ECO:0000313" key="2">
    <source>
        <dbReference type="Proteomes" id="UP000324800"/>
    </source>
</evidence>
<reference evidence="1 2" key="1">
    <citation type="submission" date="2019-03" db="EMBL/GenBank/DDBJ databases">
        <title>Single cell metagenomics reveals metabolic interactions within the superorganism composed of flagellate Streblomastix strix and complex community of Bacteroidetes bacteria on its surface.</title>
        <authorList>
            <person name="Treitli S.C."/>
            <person name="Kolisko M."/>
            <person name="Husnik F."/>
            <person name="Keeling P."/>
            <person name="Hampl V."/>
        </authorList>
    </citation>
    <scope>NUCLEOTIDE SEQUENCE [LARGE SCALE GENOMIC DNA]</scope>
    <source>
        <strain evidence="1">ST1C</strain>
    </source>
</reference>
<name>A0A5J4RXG2_9EUKA</name>
<organism evidence="1 2">
    <name type="scientific">Streblomastix strix</name>
    <dbReference type="NCBI Taxonomy" id="222440"/>
    <lineage>
        <taxon>Eukaryota</taxon>
        <taxon>Metamonada</taxon>
        <taxon>Preaxostyla</taxon>
        <taxon>Oxymonadida</taxon>
        <taxon>Streblomastigidae</taxon>
        <taxon>Streblomastix</taxon>
    </lineage>
</organism>
<sequence>MRSTFDSKVTVTPNDVRAFLLSSEMRGINNLQARVTECLHQFKGKVTAISTALDIHPNVLYTAARCQC</sequence>
<dbReference type="AlphaFoldDB" id="A0A5J4RXG2"/>
<evidence type="ECO:0000313" key="1">
    <source>
        <dbReference type="EMBL" id="KAA6337895.1"/>
    </source>
</evidence>
<dbReference type="EMBL" id="SNRW01041346">
    <property type="protein sequence ID" value="KAA6337895.1"/>
    <property type="molecule type" value="Genomic_DNA"/>
</dbReference>
<dbReference type="Proteomes" id="UP000324800">
    <property type="component" value="Unassembled WGS sequence"/>
</dbReference>
<proteinExistence type="predicted"/>
<protein>
    <submittedName>
        <fullName evidence="1">Uncharacterized protein</fullName>
    </submittedName>
</protein>
<accession>A0A5J4RXG2</accession>
<comment type="caution">
    <text evidence="1">The sequence shown here is derived from an EMBL/GenBank/DDBJ whole genome shotgun (WGS) entry which is preliminary data.</text>
</comment>